<keyword evidence="11 17" id="KW-0472">Membrane</keyword>
<evidence type="ECO:0000256" key="8">
    <source>
        <dbReference type="ARBA" id="ARBA00022960"/>
    </source>
</evidence>
<dbReference type="HAMAP" id="MF_01006">
    <property type="entry name" value="Undec_diphosphatase"/>
    <property type="match status" value="1"/>
</dbReference>
<comment type="function">
    <text evidence="17">Catalyzes the dephosphorylation of undecaprenyl diphosphate (UPP). Confers resistance to bacitracin.</text>
</comment>
<reference evidence="18 19" key="2">
    <citation type="submission" date="2016-08" db="EMBL/GenBank/DDBJ databases">
        <title>Orenia metallireducens sp. nov. strain Z6, a Novel Metal-reducing Firmicute from the Deep Subsurface.</title>
        <authorList>
            <person name="Maxim B.I."/>
            <person name="Kenneth K."/>
            <person name="Flynn T.M."/>
            <person name="Oloughlin E.J."/>
            <person name="Locke R.A."/>
            <person name="Weber J.R."/>
            <person name="Egan S.M."/>
            <person name="Mackie R.I."/>
            <person name="Cann I.K."/>
        </authorList>
    </citation>
    <scope>NUCLEOTIDE SEQUENCE [LARGE SCALE GENOMIC DNA]</scope>
    <source>
        <strain evidence="18 19">Z6</strain>
    </source>
</reference>
<comment type="caution">
    <text evidence="18">The sequence shown here is derived from an EMBL/GenBank/DDBJ whole genome shotgun (WGS) entry which is preliminary data.</text>
</comment>
<evidence type="ECO:0000256" key="5">
    <source>
        <dbReference type="ARBA" id="ARBA00022475"/>
    </source>
</evidence>
<comment type="subcellular location">
    <subcellularLocation>
        <location evidence="1 17">Cell membrane</location>
        <topology evidence="1 17">Multi-pass membrane protein</topology>
    </subcellularLocation>
</comment>
<dbReference type="OrthoDB" id="9808289at2"/>
<feature type="transmembrane region" description="Helical" evidence="17">
    <location>
        <begin position="40"/>
        <end position="59"/>
    </location>
</feature>
<keyword evidence="9 17" id="KW-0573">Peptidoglycan synthesis</keyword>
<dbReference type="RefSeq" id="WP_068716791.1">
    <property type="nucleotide sequence ID" value="NZ_LWDV01000008.1"/>
</dbReference>
<evidence type="ECO:0000256" key="17">
    <source>
        <dbReference type="HAMAP-Rule" id="MF_01006"/>
    </source>
</evidence>
<reference evidence="19" key="1">
    <citation type="submission" date="2016-07" db="EMBL/GenBank/DDBJ databases">
        <authorList>
            <person name="Florea S."/>
            <person name="Webb J.S."/>
            <person name="Jaromczyk J."/>
            <person name="Schardl C.L."/>
        </authorList>
    </citation>
    <scope>NUCLEOTIDE SEQUENCE [LARGE SCALE GENOMIC DNA]</scope>
    <source>
        <strain evidence="19">Z6</strain>
    </source>
</reference>
<feature type="transmembrane region" description="Helical" evidence="17">
    <location>
        <begin position="75"/>
        <end position="93"/>
    </location>
</feature>
<dbReference type="GO" id="GO:0005886">
    <property type="term" value="C:plasma membrane"/>
    <property type="evidence" value="ECO:0007669"/>
    <property type="project" value="UniProtKB-SubCell"/>
</dbReference>
<evidence type="ECO:0000256" key="14">
    <source>
        <dbReference type="ARBA" id="ARBA00032707"/>
    </source>
</evidence>
<feature type="transmembrane region" description="Helical" evidence="17">
    <location>
        <begin position="100"/>
        <end position="120"/>
    </location>
</feature>
<evidence type="ECO:0000256" key="10">
    <source>
        <dbReference type="ARBA" id="ARBA00022989"/>
    </source>
</evidence>
<dbReference type="EC" id="3.6.1.27" evidence="3 17"/>
<evidence type="ECO:0000256" key="1">
    <source>
        <dbReference type="ARBA" id="ARBA00004651"/>
    </source>
</evidence>
<dbReference type="NCBIfam" id="TIGR00753">
    <property type="entry name" value="undec_PP_bacA"/>
    <property type="match status" value="1"/>
</dbReference>
<dbReference type="GO" id="GO:0009252">
    <property type="term" value="P:peptidoglycan biosynthetic process"/>
    <property type="evidence" value="ECO:0007669"/>
    <property type="project" value="UniProtKB-KW"/>
</dbReference>
<name>A0A1C0AA55_9FIRM</name>
<keyword evidence="10 17" id="KW-1133">Transmembrane helix</keyword>
<evidence type="ECO:0000256" key="2">
    <source>
        <dbReference type="ARBA" id="ARBA00010621"/>
    </source>
</evidence>
<comment type="miscellaneous">
    <text evidence="17">Bacitracin is thought to be involved in the inhibition of peptidoglycan synthesis by sequestering undecaprenyl diphosphate, thereby reducing the pool of lipid carrier available.</text>
</comment>
<keyword evidence="13 17" id="KW-0961">Cell wall biogenesis/degradation</keyword>
<evidence type="ECO:0000256" key="16">
    <source>
        <dbReference type="ARBA" id="ARBA00047594"/>
    </source>
</evidence>
<comment type="similarity">
    <text evidence="2 17">Belongs to the UppP family.</text>
</comment>
<organism evidence="18 19">
    <name type="scientific">Orenia metallireducens</name>
    <dbReference type="NCBI Taxonomy" id="1413210"/>
    <lineage>
        <taxon>Bacteria</taxon>
        <taxon>Bacillati</taxon>
        <taxon>Bacillota</taxon>
        <taxon>Clostridia</taxon>
        <taxon>Halanaerobiales</taxon>
        <taxon>Halobacteroidaceae</taxon>
        <taxon>Orenia</taxon>
    </lineage>
</organism>
<evidence type="ECO:0000256" key="11">
    <source>
        <dbReference type="ARBA" id="ARBA00023136"/>
    </source>
</evidence>
<evidence type="ECO:0000313" key="18">
    <source>
        <dbReference type="EMBL" id="OCL27174.1"/>
    </source>
</evidence>
<evidence type="ECO:0000256" key="7">
    <source>
        <dbReference type="ARBA" id="ARBA00022801"/>
    </source>
</evidence>
<dbReference type="PANTHER" id="PTHR30622:SF2">
    <property type="entry name" value="UNDECAPRENYL-DIPHOSPHATASE"/>
    <property type="match status" value="1"/>
</dbReference>
<keyword evidence="8 17" id="KW-0133">Cell shape</keyword>
<comment type="catalytic activity">
    <reaction evidence="16 17">
        <text>di-trans,octa-cis-undecaprenyl diphosphate + H2O = di-trans,octa-cis-undecaprenyl phosphate + phosphate + H(+)</text>
        <dbReference type="Rhea" id="RHEA:28094"/>
        <dbReference type="ChEBI" id="CHEBI:15377"/>
        <dbReference type="ChEBI" id="CHEBI:15378"/>
        <dbReference type="ChEBI" id="CHEBI:43474"/>
        <dbReference type="ChEBI" id="CHEBI:58405"/>
        <dbReference type="ChEBI" id="CHEBI:60392"/>
        <dbReference type="EC" id="3.6.1.27"/>
    </reaction>
</comment>
<evidence type="ECO:0000313" key="19">
    <source>
        <dbReference type="Proteomes" id="UP000093514"/>
    </source>
</evidence>
<feature type="transmembrane region" description="Helical" evidence="17">
    <location>
        <begin position="237"/>
        <end position="254"/>
    </location>
</feature>
<keyword evidence="6 17" id="KW-0812">Transmembrane</keyword>
<feature type="transmembrane region" description="Helical" evidence="17">
    <location>
        <begin position="200"/>
        <end position="225"/>
    </location>
</feature>
<dbReference type="EMBL" id="LWDV01000008">
    <property type="protein sequence ID" value="OCL27174.1"/>
    <property type="molecule type" value="Genomic_DNA"/>
</dbReference>
<evidence type="ECO:0000256" key="3">
    <source>
        <dbReference type="ARBA" id="ARBA00012374"/>
    </source>
</evidence>
<keyword evidence="12 17" id="KW-0046">Antibiotic resistance</keyword>
<keyword evidence="5 17" id="KW-1003">Cell membrane</keyword>
<evidence type="ECO:0000256" key="4">
    <source>
        <dbReference type="ARBA" id="ARBA00021581"/>
    </source>
</evidence>
<dbReference type="Pfam" id="PF02673">
    <property type="entry name" value="BacA"/>
    <property type="match status" value="1"/>
</dbReference>
<feature type="transmembrane region" description="Helical" evidence="17">
    <location>
        <begin position="177"/>
        <end position="194"/>
    </location>
</feature>
<evidence type="ECO:0000256" key="15">
    <source>
        <dbReference type="ARBA" id="ARBA00032932"/>
    </source>
</evidence>
<keyword evidence="19" id="KW-1185">Reference proteome</keyword>
<dbReference type="PANTHER" id="PTHR30622">
    <property type="entry name" value="UNDECAPRENYL-DIPHOSPHATASE"/>
    <property type="match status" value="1"/>
</dbReference>
<keyword evidence="7 17" id="KW-0378">Hydrolase</keyword>
<dbReference type="AlphaFoldDB" id="A0A1C0AA55"/>
<dbReference type="GO" id="GO:0071555">
    <property type="term" value="P:cell wall organization"/>
    <property type="evidence" value="ECO:0007669"/>
    <property type="project" value="UniProtKB-KW"/>
</dbReference>
<evidence type="ECO:0000256" key="6">
    <source>
        <dbReference type="ARBA" id="ARBA00022692"/>
    </source>
</evidence>
<feature type="transmembrane region" description="Helical" evidence="17">
    <location>
        <begin position="140"/>
        <end position="165"/>
    </location>
</feature>
<evidence type="ECO:0000256" key="9">
    <source>
        <dbReference type="ARBA" id="ARBA00022984"/>
    </source>
</evidence>
<protein>
    <recommendedName>
        <fullName evidence="4 17">Undecaprenyl-diphosphatase</fullName>
        <ecNumber evidence="3 17">3.6.1.27</ecNumber>
    </recommendedName>
    <alternativeName>
        <fullName evidence="15 17">Bacitracin resistance protein</fullName>
    </alternativeName>
    <alternativeName>
        <fullName evidence="14 17">Undecaprenyl pyrophosphate phosphatase</fullName>
    </alternativeName>
</protein>
<gene>
    <name evidence="17" type="primary">uppP</name>
    <name evidence="18" type="ORF">U472_06775</name>
</gene>
<dbReference type="InterPro" id="IPR003824">
    <property type="entry name" value="UppP"/>
</dbReference>
<sequence length="255" mass="27994">MNLFKVIILGIVQGVTEFLPISSSGHLVIFQHFLDIQEGLTLDVFLHFGTLLAVAIVYWDDIVGMITLKPEYRKLTLYVILGSIPAGVIGILFEDVFEQLFATLRVVGFALLVTGTLLWLSDRVGKETRYLKDLKMSDAWVVGFAQAFAIIPGISRSGSTIVAGLFKGLDRKLAAKYSFLLSVPVIGGATLLQLKDLATVGLVNVTVIELVIGTISSVIAGYFSIKLLLKLINQEKLSIFAYYCWILGLSVILFF</sequence>
<dbReference type="GO" id="GO:0046677">
    <property type="term" value="P:response to antibiotic"/>
    <property type="evidence" value="ECO:0007669"/>
    <property type="project" value="UniProtKB-UniRule"/>
</dbReference>
<dbReference type="GO" id="GO:0008360">
    <property type="term" value="P:regulation of cell shape"/>
    <property type="evidence" value="ECO:0007669"/>
    <property type="project" value="UniProtKB-KW"/>
</dbReference>
<evidence type="ECO:0000256" key="12">
    <source>
        <dbReference type="ARBA" id="ARBA00023251"/>
    </source>
</evidence>
<feature type="transmembrane region" description="Helical" evidence="17">
    <location>
        <begin position="6"/>
        <end position="28"/>
    </location>
</feature>
<proteinExistence type="inferred from homology"/>
<accession>A0A1C0AA55</accession>
<dbReference type="GO" id="GO:0050380">
    <property type="term" value="F:undecaprenyl-diphosphatase activity"/>
    <property type="evidence" value="ECO:0007669"/>
    <property type="project" value="UniProtKB-UniRule"/>
</dbReference>
<dbReference type="Proteomes" id="UP000093514">
    <property type="component" value="Unassembled WGS sequence"/>
</dbReference>
<evidence type="ECO:0000256" key="13">
    <source>
        <dbReference type="ARBA" id="ARBA00023316"/>
    </source>
</evidence>